<gene>
    <name evidence="3" type="ORF">HannXRQ_Chr11g0338451</name>
</gene>
<dbReference type="Proteomes" id="UP000215914">
    <property type="component" value="Chromosome 11"/>
</dbReference>
<feature type="domain" description="DUF4220" evidence="2">
    <location>
        <begin position="56"/>
        <end position="423"/>
    </location>
</feature>
<keyword evidence="4" id="KW-1185">Reference proteome</keyword>
<name>A0A251TAS4_HELAN</name>
<evidence type="ECO:0000313" key="3">
    <source>
        <dbReference type="EMBL" id="OTG08148.1"/>
    </source>
</evidence>
<dbReference type="EMBL" id="CM007900">
    <property type="protein sequence ID" value="OTG08148.1"/>
    <property type="molecule type" value="Genomic_DNA"/>
</dbReference>
<dbReference type="PANTHER" id="PTHR31325">
    <property type="entry name" value="OS01G0798800 PROTEIN-RELATED"/>
    <property type="match status" value="1"/>
</dbReference>
<feature type="transmembrane region" description="Helical" evidence="1">
    <location>
        <begin position="343"/>
        <end position="365"/>
    </location>
</feature>
<dbReference type="STRING" id="4232.A0A251TAS4"/>
<feature type="transmembrane region" description="Helical" evidence="1">
    <location>
        <begin position="98"/>
        <end position="120"/>
    </location>
</feature>
<feature type="transmembrane region" description="Helical" evidence="1">
    <location>
        <begin position="127"/>
        <end position="147"/>
    </location>
</feature>
<dbReference type="FunCoup" id="A0A251TAS4">
    <property type="interactions" value="989"/>
</dbReference>
<feature type="transmembrane region" description="Helical" evidence="1">
    <location>
        <begin position="54"/>
        <end position="74"/>
    </location>
</feature>
<dbReference type="InterPro" id="IPR025315">
    <property type="entry name" value="DUF4220"/>
</dbReference>
<keyword evidence="1" id="KW-0472">Membrane</keyword>
<evidence type="ECO:0000256" key="1">
    <source>
        <dbReference type="SAM" id="Phobius"/>
    </source>
</evidence>
<protein>
    <recommendedName>
        <fullName evidence="2">DUF4220 domain-containing protein</fullName>
    </recommendedName>
</protein>
<dbReference type="InterPro" id="IPR007658">
    <property type="entry name" value="DUF594"/>
</dbReference>
<reference evidence="4" key="1">
    <citation type="journal article" date="2017" name="Nature">
        <title>The sunflower genome provides insights into oil metabolism, flowering and Asterid evolution.</title>
        <authorList>
            <person name="Badouin H."/>
            <person name="Gouzy J."/>
            <person name="Grassa C.J."/>
            <person name="Murat F."/>
            <person name="Staton S.E."/>
            <person name="Cottret L."/>
            <person name="Lelandais-Briere C."/>
            <person name="Owens G.L."/>
            <person name="Carrere S."/>
            <person name="Mayjonade B."/>
            <person name="Legrand L."/>
            <person name="Gill N."/>
            <person name="Kane N.C."/>
            <person name="Bowers J.E."/>
            <person name="Hubner S."/>
            <person name="Bellec A."/>
            <person name="Berard A."/>
            <person name="Berges H."/>
            <person name="Blanchet N."/>
            <person name="Boniface M.C."/>
            <person name="Brunel D."/>
            <person name="Catrice O."/>
            <person name="Chaidir N."/>
            <person name="Claudel C."/>
            <person name="Donnadieu C."/>
            <person name="Faraut T."/>
            <person name="Fievet G."/>
            <person name="Helmstetter N."/>
            <person name="King M."/>
            <person name="Knapp S.J."/>
            <person name="Lai Z."/>
            <person name="Le Paslier M.C."/>
            <person name="Lippi Y."/>
            <person name="Lorenzon L."/>
            <person name="Mandel J.R."/>
            <person name="Marage G."/>
            <person name="Marchand G."/>
            <person name="Marquand E."/>
            <person name="Bret-Mestries E."/>
            <person name="Morien E."/>
            <person name="Nambeesan S."/>
            <person name="Nguyen T."/>
            <person name="Pegot-Espagnet P."/>
            <person name="Pouilly N."/>
            <person name="Raftis F."/>
            <person name="Sallet E."/>
            <person name="Schiex T."/>
            <person name="Thomas J."/>
            <person name="Vandecasteele C."/>
            <person name="Vares D."/>
            <person name="Vear F."/>
            <person name="Vautrin S."/>
            <person name="Crespi M."/>
            <person name="Mangin B."/>
            <person name="Burke J.M."/>
            <person name="Salse J."/>
            <person name="Munos S."/>
            <person name="Vincourt P."/>
            <person name="Rieseberg L.H."/>
            <person name="Langlade N.B."/>
        </authorList>
    </citation>
    <scope>NUCLEOTIDE SEQUENCE [LARGE SCALE GENOMIC DNA]</scope>
    <source>
        <strain evidence="4">cv. SF193</strain>
    </source>
</reference>
<feature type="transmembrane region" description="Helical" evidence="1">
    <location>
        <begin position="22"/>
        <end position="42"/>
    </location>
</feature>
<dbReference type="Pfam" id="PF13968">
    <property type="entry name" value="DUF4220"/>
    <property type="match status" value="1"/>
</dbReference>
<organism evidence="3 4">
    <name type="scientific">Helianthus annuus</name>
    <name type="common">Common sunflower</name>
    <dbReference type="NCBI Taxonomy" id="4232"/>
    <lineage>
        <taxon>Eukaryota</taxon>
        <taxon>Viridiplantae</taxon>
        <taxon>Streptophyta</taxon>
        <taxon>Embryophyta</taxon>
        <taxon>Tracheophyta</taxon>
        <taxon>Spermatophyta</taxon>
        <taxon>Magnoliopsida</taxon>
        <taxon>eudicotyledons</taxon>
        <taxon>Gunneridae</taxon>
        <taxon>Pentapetalae</taxon>
        <taxon>asterids</taxon>
        <taxon>campanulids</taxon>
        <taxon>Asterales</taxon>
        <taxon>Asteraceae</taxon>
        <taxon>Asteroideae</taxon>
        <taxon>Heliantheae alliance</taxon>
        <taxon>Heliantheae</taxon>
        <taxon>Helianthus</taxon>
    </lineage>
</organism>
<keyword evidence="1" id="KW-0812">Transmembrane</keyword>
<accession>A0A251TAS4</accession>
<feature type="transmembrane region" description="Helical" evidence="1">
    <location>
        <begin position="312"/>
        <end position="331"/>
    </location>
</feature>
<sequence>MRRTMLEPIPPKWKQLWDTCDLRSFIILSLLLQTFMIFVAPLRKRTKSNWVMMLLWTAYLLADWAANFAVGLILNSQGDPSSNSGKNDKTPVVHKDLLAFWAPFLLVHLGGPDTITAFALEDNELWLRHLFGLVFQCVAVVYVFILSLPHNRLWIPTMLMFLTGMIKYIERTRSLYLASADGFKKSMLKKANVDMSSAILMYIYDSMREANLPAQIEMIPVQDGVKKVNTTKKAIKRTLTQLELVQYGHLFYEKFIGLFVNRIYNQKEWNQSRAFFLNRNSEDAFKVIEVELNLIYEVLFTKFPVVNGKYGVISRFFSLVTICLAIIIFKMKSKTNFSEVDVTITYALLFGALGLDLTALFMLLISDWTIIALRKSPDEERVNSLKNRIIPLFLKLRIEGTLEIHPKSRRWSKTIPCYNLISYCLHPRPKLWGTVVDMLGLRDFLDSIFYVKPQAFTGSLREFIFKELKSKSELADDLDTAKEISTARGDWVLRVEEDGWAGLLKYVAGVDYDQSLILWHIATELLYNQDPSTDSSSKDKENRDNSKLLSDYMLLLDIMSGSISQRCRPGLDPMMSAVPGISQIRFLDNCAEVFAHVNEISKLHKYQRSTDSRRIITLIYNMQTTNNVKPILFKSIRLAKELVKIENSLKKNKWEIISKVWVEMLCYAASNSRPEMQIAPVSKGGELISIVWLLMIHFGLGDKFQEDESNEVARLIVGK</sequence>
<keyword evidence="1" id="KW-1133">Transmembrane helix</keyword>
<dbReference type="OMA" id="HDAQRML"/>
<evidence type="ECO:0000313" key="4">
    <source>
        <dbReference type="Proteomes" id="UP000215914"/>
    </source>
</evidence>
<evidence type="ECO:0000259" key="2">
    <source>
        <dbReference type="Pfam" id="PF13968"/>
    </source>
</evidence>
<dbReference type="InParanoid" id="A0A251TAS4"/>
<proteinExistence type="predicted"/>
<dbReference type="Pfam" id="PF04578">
    <property type="entry name" value="DUF594"/>
    <property type="match status" value="1"/>
</dbReference>
<dbReference type="AlphaFoldDB" id="A0A251TAS4"/>